<organism evidence="1">
    <name type="scientific">marine sediment metagenome</name>
    <dbReference type="NCBI Taxonomy" id="412755"/>
    <lineage>
        <taxon>unclassified sequences</taxon>
        <taxon>metagenomes</taxon>
        <taxon>ecological metagenomes</taxon>
    </lineage>
</organism>
<dbReference type="EMBL" id="BARU01028693">
    <property type="protein sequence ID" value="GAH73566.1"/>
    <property type="molecule type" value="Genomic_DNA"/>
</dbReference>
<evidence type="ECO:0000313" key="1">
    <source>
        <dbReference type="EMBL" id="GAH73566.1"/>
    </source>
</evidence>
<feature type="non-terminal residue" evidence="1">
    <location>
        <position position="143"/>
    </location>
</feature>
<protein>
    <recommendedName>
        <fullName evidence="2">Type I restriction enzyme R protein N-terminal domain-containing protein</fullName>
    </recommendedName>
</protein>
<gene>
    <name evidence="1" type="ORF">S03H2_45765</name>
</gene>
<dbReference type="AlphaFoldDB" id="X1HTT7"/>
<evidence type="ECO:0008006" key="2">
    <source>
        <dbReference type="Google" id="ProtNLM"/>
    </source>
</evidence>
<sequence>MGFFQSSVINKHLKVLDKAVVNAAYAKFKECFHNPEIQYNIREAKEEQFQEGFLRELFVKVLGYTLNPQPNYNLTTELKNEKGANKADGAILKDGKALAVIELKGTDTKDLDKINTQAFNYKNNQTGCIYVVTSNFEKLRFFI</sequence>
<comment type="caution">
    <text evidence="1">The sequence shown here is derived from an EMBL/GenBank/DDBJ whole genome shotgun (WGS) entry which is preliminary data.</text>
</comment>
<reference evidence="1" key="1">
    <citation type="journal article" date="2014" name="Front. Microbiol.">
        <title>High frequency of phylogenetically diverse reductive dehalogenase-homologous genes in deep subseafloor sedimentary metagenomes.</title>
        <authorList>
            <person name="Kawai M."/>
            <person name="Futagami T."/>
            <person name="Toyoda A."/>
            <person name="Takaki Y."/>
            <person name="Nishi S."/>
            <person name="Hori S."/>
            <person name="Arai W."/>
            <person name="Tsubouchi T."/>
            <person name="Morono Y."/>
            <person name="Uchiyama I."/>
            <person name="Ito T."/>
            <person name="Fujiyama A."/>
            <person name="Inagaki F."/>
            <person name="Takami H."/>
        </authorList>
    </citation>
    <scope>NUCLEOTIDE SEQUENCE</scope>
    <source>
        <strain evidence="1">Expedition CK06-06</strain>
    </source>
</reference>
<accession>X1HTT7</accession>
<name>X1HTT7_9ZZZZ</name>
<proteinExistence type="predicted"/>